<evidence type="ECO:0000256" key="3">
    <source>
        <dbReference type="ARBA" id="ARBA00022692"/>
    </source>
</evidence>
<evidence type="ECO:0000313" key="8">
    <source>
        <dbReference type="EMBL" id="MFC4729892.1"/>
    </source>
</evidence>
<evidence type="ECO:0000256" key="5">
    <source>
        <dbReference type="ARBA" id="ARBA00023136"/>
    </source>
</evidence>
<feature type="transmembrane region" description="Helical" evidence="6">
    <location>
        <begin position="31"/>
        <end position="55"/>
    </location>
</feature>
<keyword evidence="4 6" id="KW-1133">Transmembrane helix</keyword>
<feature type="chain" id="PRO_5045456557" evidence="7">
    <location>
        <begin position="22"/>
        <end position="133"/>
    </location>
</feature>
<proteinExistence type="predicted"/>
<comment type="subcellular location">
    <subcellularLocation>
        <location evidence="1">Cell membrane</location>
    </subcellularLocation>
</comment>
<keyword evidence="5 6" id="KW-0472">Membrane</keyword>
<keyword evidence="3 6" id="KW-0812">Transmembrane</keyword>
<organism evidence="8 9">
    <name type="scientific">Coralloluteibacterium thermophilum</name>
    <dbReference type="NCBI Taxonomy" id="2707049"/>
    <lineage>
        <taxon>Bacteria</taxon>
        <taxon>Pseudomonadati</taxon>
        <taxon>Pseudomonadota</taxon>
        <taxon>Gammaproteobacteria</taxon>
        <taxon>Lysobacterales</taxon>
        <taxon>Lysobacteraceae</taxon>
        <taxon>Coralloluteibacterium</taxon>
    </lineage>
</organism>
<gene>
    <name evidence="8" type="ORF">ACFO3Q_17150</name>
</gene>
<keyword evidence="8" id="KW-0966">Cell projection</keyword>
<evidence type="ECO:0000256" key="4">
    <source>
        <dbReference type="ARBA" id="ARBA00022989"/>
    </source>
</evidence>
<keyword evidence="2" id="KW-1003">Cell membrane</keyword>
<dbReference type="InterPro" id="IPR022781">
    <property type="entry name" value="Flagellar_biosynth_FliO"/>
</dbReference>
<evidence type="ECO:0000313" key="9">
    <source>
        <dbReference type="Proteomes" id="UP001595892"/>
    </source>
</evidence>
<feature type="signal peptide" evidence="7">
    <location>
        <begin position="1"/>
        <end position="21"/>
    </location>
</feature>
<protein>
    <submittedName>
        <fullName evidence="8">Flagellar biosynthetic protein FliO</fullName>
    </submittedName>
</protein>
<dbReference type="RefSeq" id="WP_377006158.1">
    <property type="nucleotide sequence ID" value="NZ_JBHSGG010000070.1"/>
</dbReference>
<accession>A0ABV9NNK1</accession>
<keyword evidence="9" id="KW-1185">Reference proteome</keyword>
<name>A0ABV9NNK1_9GAMM</name>
<dbReference type="Proteomes" id="UP001595892">
    <property type="component" value="Unassembled WGS sequence"/>
</dbReference>
<dbReference type="EMBL" id="JBHSGG010000070">
    <property type="protein sequence ID" value="MFC4729892.1"/>
    <property type="molecule type" value="Genomic_DNA"/>
</dbReference>
<keyword evidence="7" id="KW-0732">Signal</keyword>
<evidence type="ECO:0000256" key="2">
    <source>
        <dbReference type="ARBA" id="ARBA00022475"/>
    </source>
</evidence>
<keyword evidence="8" id="KW-0969">Cilium</keyword>
<evidence type="ECO:0000256" key="1">
    <source>
        <dbReference type="ARBA" id="ARBA00004236"/>
    </source>
</evidence>
<dbReference type="Pfam" id="PF04347">
    <property type="entry name" value="FliO"/>
    <property type="match status" value="1"/>
</dbReference>
<keyword evidence="8" id="KW-0282">Flagellum</keyword>
<comment type="caution">
    <text evidence="8">The sequence shown here is derived from an EMBL/GenBank/DDBJ whole genome shotgun (WGS) entry which is preliminary data.</text>
</comment>
<evidence type="ECO:0000256" key="7">
    <source>
        <dbReference type="SAM" id="SignalP"/>
    </source>
</evidence>
<evidence type="ECO:0000256" key="6">
    <source>
        <dbReference type="SAM" id="Phobius"/>
    </source>
</evidence>
<reference evidence="9" key="1">
    <citation type="journal article" date="2019" name="Int. J. Syst. Evol. Microbiol.">
        <title>The Global Catalogue of Microorganisms (GCM) 10K type strain sequencing project: providing services to taxonomists for standard genome sequencing and annotation.</title>
        <authorList>
            <consortium name="The Broad Institute Genomics Platform"/>
            <consortium name="The Broad Institute Genome Sequencing Center for Infectious Disease"/>
            <person name="Wu L."/>
            <person name="Ma J."/>
        </authorList>
    </citation>
    <scope>NUCLEOTIDE SEQUENCE [LARGE SCALE GENOMIC DNA]</scope>
    <source>
        <strain evidence="9">CGMCC 1.13574</strain>
    </source>
</reference>
<sequence>MRTLPLTLSVLGALWTSAAVAAPAPAPGPSFVGELVSILLPLSLIIAALIAFLLLARRRFKITGRDAPLSVLQVVPVGPRERVVLLQTRRGGVIAVGVSAHRVDLLARLEAEELGLPPPAAAATNSTPTSRPG</sequence>